<sequence>MLVGVIGLGRIGLMHAQNLLASPGATELLLADAVAETAQRAAARLRGGTPLHLDQLFDSAPEALVIAAATSAHRELIERAVSAGIPVFCEKPVAASSAEALELVAFTEANQGIVQIGHQRRFDAGYRAAKAELGSGKLGWLHSIRAVTADARPPALEFLAGSGGIFRDCSVHDFDIIRWLTGQDVVEVYARGSNRGDPGIGEAGDVDTGAALLTLTDGTLATVVATRYNGAGHDVRMELQGSAGSVCVGLDEQAALHSAEPGVAFPTGVPHPSFMERFAAAYRSQLDHFLALARGEAENPCPLAESAAASRVADAAQESLERGVAVRL</sequence>
<dbReference type="PANTHER" id="PTHR42840">
    <property type="entry name" value="NAD(P)-BINDING ROSSMANN-FOLD SUPERFAMILY PROTEIN-RELATED"/>
    <property type="match status" value="1"/>
</dbReference>
<dbReference type="GO" id="GO:0050112">
    <property type="term" value="F:inositol 2-dehydrogenase (NAD+) activity"/>
    <property type="evidence" value="ECO:0007669"/>
    <property type="project" value="UniProtKB-EC"/>
</dbReference>
<dbReference type="Pfam" id="PF22725">
    <property type="entry name" value="GFO_IDH_MocA_C3"/>
    <property type="match status" value="1"/>
</dbReference>
<evidence type="ECO:0000256" key="2">
    <source>
        <dbReference type="ARBA" id="ARBA00023002"/>
    </source>
</evidence>
<dbReference type="Proteomes" id="UP001185069">
    <property type="component" value="Unassembled WGS sequence"/>
</dbReference>
<evidence type="ECO:0000313" key="6">
    <source>
        <dbReference type="EMBL" id="MDR6269572.1"/>
    </source>
</evidence>
<evidence type="ECO:0000256" key="1">
    <source>
        <dbReference type="ARBA" id="ARBA00010928"/>
    </source>
</evidence>
<reference evidence="6 7" key="1">
    <citation type="submission" date="2023-07" db="EMBL/GenBank/DDBJ databases">
        <title>Sequencing the genomes of 1000 actinobacteria strains.</title>
        <authorList>
            <person name="Klenk H.-P."/>
        </authorList>
    </citation>
    <scope>NUCLEOTIDE SEQUENCE [LARGE SCALE GENOMIC DNA]</scope>
    <source>
        <strain evidence="6 7">DSM 14555</strain>
    </source>
</reference>
<dbReference type="RefSeq" id="WP_309797992.1">
    <property type="nucleotide sequence ID" value="NZ_BAAAHY010000005.1"/>
</dbReference>
<comment type="caution">
    <text evidence="6">The sequence shown here is derived from an EMBL/GenBank/DDBJ whole genome shotgun (WGS) entry which is preliminary data.</text>
</comment>
<proteinExistence type="inferred from homology"/>
<keyword evidence="7" id="KW-1185">Reference proteome</keyword>
<dbReference type="EC" id="1.1.1.18" evidence="6"/>
<dbReference type="Gene3D" id="3.40.50.720">
    <property type="entry name" value="NAD(P)-binding Rossmann-like Domain"/>
    <property type="match status" value="1"/>
</dbReference>
<protein>
    <submittedName>
        <fullName evidence="6">Myo-inositol 2-dehydrogenase/D-chiro-inositol 1-dehydrogenase</fullName>
        <ecNumber evidence="6">1.1.1.18</ecNumber>
        <ecNumber evidence="6">1.1.1.369</ecNumber>
    </submittedName>
</protein>
<organism evidence="6 7">
    <name type="scientific">Arthrobacter russicus</name>
    <dbReference type="NCBI Taxonomy" id="172040"/>
    <lineage>
        <taxon>Bacteria</taxon>
        <taxon>Bacillati</taxon>
        <taxon>Actinomycetota</taxon>
        <taxon>Actinomycetes</taxon>
        <taxon>Micrococcales</taxon>
        <taxon>Micrococcaceae</taxon>
        <taxon>Arthrobacter</taxon>
    </lineage>
</organism>
<feature type="domain" description="GFO/IDH/MocA-like oxidoreductase" evidence="5">
    <location>
        <begin position="126"/>
        <end position="246"/>
    </location>
</feature>
<keyword evidence="3" id="KW-0520">NAD</keyword>
<dbReference type="EMBL" id="JAVDQF010000001">
    <property type="protein sequence ID" value="MDR6269572.1"/>
    <property type="molecule type" value="Genomic_DNA"/>
</dbReference>
<dbReference type="Gene3D" id="3.30.360.10">
    <property type="entry name" value="Dihydrodipicolinate Reductase, domain 2"/>
    <property type="match status" value="1"/>
</dbReference>
<dbReference type="InterPro" id="IPR055170">
    <property type="entry name" value="GFO_IDH_MocA-like_dom"/>
</dbReference>
<dbReference type="SUPFAM" id="SSF51735">
    <property type="entry name" value="NAD(P)-binding Rossmann-fold domains"/>
    <property type="match status" value="1"/>
</dbReference>
<dbReference type="InterPro" id="IPR036291">
    <property type="entry name" value="NAD(P)-bd_dom_sf"/>
</dbReference>
<evidence type="ECO:0000259" key="4">
    <source>
        <dbReference type="Pfam" id="PF01408"/>
    </source>
</evidence>
<evidence type="ECO:0000259" key="5">
    <source>
        <dbReference type="Pfam" id="PF22725"/>
    </source>
</evidence>
<accession>A0ABU1JAX4</accession>
<dbReference type="InterPro" id="IPR000683">
    <property type="entry name" value="Gfo/Idh/MocA-like_OxRdtase_N"/>
</dbReference>
<comment type="similarity">
    <text evidence="1">Belongs to the Gfo/Idh/MocA family.</text>
</comment>
<gene>
    <name evidence="6" type="ORF">JOE69_001810</name>
</gene>
<name>A0ABU1JAX4_9MICC</name>
<keyword evidence="2 6" id="KW-0560">Oxidoreductase</keyword>
<dbReference type="Pfam" id="PF01408">
    <property type="entry name" value="GFO_IDH_MocA"/>
    <property type="match status" value="1"/>
</dbReference>
<feature type="domain" description="Gfo/Idh/MocA-like oxidoreductase N-terminal" evidence="4">
    <location>
        <begin position="3"/>
        <end position="118"/>
    </location>
</feature>
<evidence type="ECO:0000313" key="7">
    <source>
        <dbReference type="Proteomes" id="UP001185069"/>
    </source>
</evidence>
<dbReference type="SUPFAM" id="SSF55347">
    <property type="entry name" value="Glyceraldehyde-3-phosphate dehydrogenase-like, C-terminal domain"/>
    <property type="match status" value="1"/>
</dbReference>
<dbReference type="PANTHER" id="PTHR42840:SF3">
    <property type="entry name" value="BINDING ROSSMANN FOLD OXIDOREDUCTASE, PUTATIVE (AFU_ORTHOLOGUE AFUA_2G10240)-RELATED"/>
    <property type="match status" value="1"/>
</dbReference>
<evidence type="ECO:0000256" key="3">
    <source>
        <dbReference type="ARBA" id="ARBA00023027"/>
    </source>
</evidence>
<dbReference type="EC" id="1.1.1.369" evidence="6"/>